<accession>A0A926HUQ5</accession>
<dbReference type="SUPFAM" id="SSF54060">
    <property type="entry name" value="His-Me finger endonucleases"/>
    <property type="match status" value="1"/>
</dbReference>
<name>A0A926HUQ5_9FIRM</name>
<dbReference type="RefSeq" id="WP_249311983.1">
    <property type="nucleotide sequence ID" value="NZ_JACRSU010000002.1"/>
</dbReference>
<dbReference type="InterPro" id="IPR003615">
    <property type="entry name" value="HNH_nuc"/>
</dbReference>
<protein>
    <submittedName>
        <fullName evidence="5">HNH endonuclease</fullName>
    </submittedName>
</protein>
<dbReference type="Gene3D" id="3.30.730.10">
    <property type="entry name" value="AP2/ERF domain"/>
    <property type="match status" value="1"/>
</dbReference>
<evidence type="ECO:0000313" key="6">
    <source>
        <dbReference type="Proteomes" id="UP000611762"/>
    </source>
</evidence>
<sequence length="243" mass="28877">MRRKLNKYRFIDDYVVGICADGTEFKIDKDDYARVSCYTWRYRRGQIEGCINRKNVQLSRFILNIPQNNKKVYLREPLDFRKQNLFYGNRYTFYENYCAVECFDGTQFMIDLDDYNIVSCYTWHCNNGYIVGKVNKKEIKIHRFLLNAQEGQEIDHINRNPLDNKRDNLRIISRSGNCVNRGKCSNNTSGRTGVYRVSGYDRYAAQLNVDGKRIYLGSYDTYEDACRIRELAEQKYCKDYLLL</sequence>
<evidence type="ECO:0000256" key="1">
    <source>
        <dbReference type="ARBA" id="ARBA00023015"/>
    </source>
</evidence>
<keyword evidence="5" id="KW-0378">Hydrolase</keyword>
<feature type="domain" description="AP2/ERF" evidence="4">
    <location>
        <begin position="190"/>
        <end position="243"/>
    </location>
</feature>
<comment type="caution">
    <text evidence="5">The sequence shown here is derived from an EMBL/GenBank/DDBJ whole genome shotgun (WGS) entry which is preliminary data.</text>
</comment>
<dbReference type="GO" id="GO:0003677">
    <property type="term" value="F:DNA binding"/>
    <property type="evidence" value="ECO:0007669"/>
    <property type="project" value="UniProtKB-KW"/>
</dbReference>
<gene>
    <name evidence="5" type="ORF">H8698_07535</name>
</gene>
<dbReference type="InterPro" id="IPR016177">
    <property type="entry name" value="DNA-bd_dom_sf"/>
</dbReference>
<dbReference type="SUPFAM" id="SSF54171">
    <property type="entry name" value="DNA-binding domain"/>
    <property type="match status" value="1"/>
</dbReference>
<evidence type="ECO:0000259" key="4">
    <source>
        <dbReference type="PROSITE" id="PS51032"/>
    </source>
</evidence>
<dbReference type="Proteomes" id="UP000611762">
    <property type="component" value="Unassembled WGS sequence"/>
</dbReference>
<organism evidence="5 6">
    <name type="scientific">Congzhengia minquanensis</name>
    <dbReference type="NCBI Taxonomy" id="2763657"/>
    <lineage>
        <taxon>Bacteria</taxon>
        <taxon>Bacillati</taxon>
        <taxon>Bacillota</taxon>
        <taxon>Clostridia</taxon>
        <taxon>Eubacteriales</taxon>
        <taxon>Oscillospiraceae</taxon>
        <taxon>Congzhengia</taxon>
    </lineage>
</organism>
<dbReference type="EMBL" id="JACRSU010000002">
    <property type="protein sequence ID" value="MBC8540827.1"/>
    <property type="molecule type" value="Genomic_DNA"/>
</dbReference>
<dbReference type="InterPro" id="IPR001471">
    <property type="entry name" value="AP2/ERF_dom"/>
</dbReference>
<keyword evidence="2" id="KW-0238">DNA-binding</keyword>
<dbReference type="InterPro" id="IPR044925">
    <property type="entry name" value="His-Me_finger_sf"/>
</dbReference>
<dbReference type="Gene3D" id="3.90.75.20">
    <property type="match status" value="1"/>
</dbReference>
<dbReference type="GO" id="GO:0004519">
    <property type="term" value="F:endonuclease activity"/>
    <property type="evidence" value="ECO:0007669"/>
    <property type="project" value="UniProtKB-KW"/>
</dbReference>
<dbReference type="PROSITE" id="PS51032">
    <property type="entry name" value="AP2_ERF"/>
    <property type="match status" value="1"/>
</dbReference>
<dbReference type="GO" id="GO:0003700">
    <property type="term" value="F:DNA-binding transcription factor activity"/>
    <property type="evidence" value="ECO:0007669"/>
    <property type="project" value="InterPro"/>
</dbReference>
<proteinExistence type="predicted"/>
<keyword evidence="5" id="KW-0540">Nuclease</keyword>
<evidence type="ECO:0000313" key="5">
    <source>
        <dbReference type="EMBL" id="MBC8540827.1"/>
    </source>
</evidence>
<evidence type="ECO:0000256" key="3">
    <source>
        <dbReference type="ARBA" id="ARBA00023163"/>
    </source>
</evidence>
<keyword evidence="1" id="KW-0805">Transcription regulation</keyword>
<dbReference type="AlphaFoldDB" id="A0A926HUQ5"/>
<reference evidence="5" key="1">
    <citation type="submission" date="2020-08" db="EMBL/GenBank/DDBJ databases">
        <title>Genome public.</title>
        <authorList>
            <person name="Liu C."/>
            <person name="Sun Q."/>
        </authorList>
    </citation>
    <scope>NUCLEOTIDE SEQUENCE</scope>
    <source>
        <strain evidence="5">H8</strain>
    </source>
</reference>
<evidence type="ECO:0000256" key="2">
    <source>
        <dbReference type="ARBA" id="ARBA00023125"/>
    </source>
</evidence>
<keyword evidence="6" id="KW-1185">Reference proteome</keyword>
<keyword evidence="3" id="KW-0804">Transcription</keyword>
<dbReference type="Pfam" id="PF13392">
    <property type="entry name" value="HNH_3"/>
    <property type="match status" value="1"/>
</dbReference>
<dbReference type="InterPro" id="IPR036955">
    <property type="entry name" value="AP2/ERF_dom_sf"/>
</dbReference>
<keyword evidence="5" id="KW-0255">Endonuclease</keyword>